<evidence type="ECO:0000256" key="5">
    <source>
        <dbReference type="PROSITE-ProRule" id="PRU00288"/>
    </source>
</evidence>
<protein>
    <submittedName>
        <fullName evidence="9">Uncharacterized protein</fullName>
    </submittedName>
</protein>
<dbReference type="InterPro" id="IPR002993">
    <property type="entry name" value="ODC_AZ"/>
</dbReference>
<dbReference type="Proteomes" id="UP000054544">
    <property type="component" value="Unassembled WGS sequence"/>
</dbReference>
<feature type="domain" description="UBA" evidence="7">
    <location>
        <begin position="206"/>
        <end position="249"/>
    </location>
</feature>
<feature type="compositionally biased region" description="Basic and acidic residues" evidence="6">
    <location>
        <begin position="602"/>
        <end position="617"/>
    </location>
</feature>
<dbReference type="PANTHER" id="PTHR45705:SF7">
    <property type="entry name" value="ACTIVATING PROTEIN FOR ARF, PUTATIVE (AFU_ORTHOLOGUE AFUA_4G09120)-RELATED"/>
    <property type="match status" value="1"/>
</dbReference>
<dbReference type="Gene3D" id="1.10.220.150">
    <property type="entry name" value="Arf GTPase activating protein"/>
    <property type="match status" value="1"/>
</dbReference>
<feature type="domain" description="Arf-GAP" evidence="8">
    <location>
        <begin position="14"/>
        <end position="123"/>
    </location>
</feature>
<dbReference type="PANTHER" id="PTHR45705">
    <property type="entry name" value="FI20236P1"/>
    <property type="match status" value="1"/>
</dbReference>
<dbReference type="SUPFAM" id="SSF57863">
    <property type="entry name" value="ArfGap/RecO-like zinc finger"/>
    <property type="match status" value="1"/>
</dbReference>
<dbReference type="InterPro" id="IPR038581">
    <property type="entry name" value="ODC_AZ_sf"/>
</dbReference>
<keyword evidence="10" id="KW-1185">Reference proteome</keyword>
<gene>
    <name evidence="9" type="ORF">H634G_08688</name>
</gene>
<evidence type="ECO:0000256" key="3">
    <source>
        <dbReference type="ARBA" id="ARBA00011486"/>
    </source>
</evidence>
<dbReference type="GO" id="GO:0008073">
    <property type="term" value="F:ornithine decarboxylase inhibitor activity"/>
    <property type="evidence" value="ECO:0007669"/>
    <property type="project" value="InterPro"/>
</dbReference>
<name>A0A0D9NPE6_METAN</name>
<evidence type="ECO:0000313" key="9">
    <source>
        <dbReference type="EMBL" id="KJK75932.1"/>
    </source>
</evidence>
<dbReference type="STRING" id="1291518.A0A0D9NPE6"/>
<evidence type="ECO:0000259" key="7">
    <source>
        <dbReference type="PROSITE" id="PS50030"/>
    </source>
</evidence>
<dbReference type="SMART" id="SM00105">
    <property type="entry name" value="ArfGap"/>
    <property type="match status" value="1"/>
</dbReference>
<comment type="subunit">
    <text evidence="3">Interacts with ODC and thereby sterically blocks ODC homodimerization.</text>
</comment>
<dbReference type="PROSITE" id="PS50030">
    <property type="entry name" value="UBA"/>
    <property type="match status" value="1"/>
</dbReference>
<dbReference type="GO" id="GO:0008270">
    <property type="term" value="F:zinc ion binding"/>
    <property type="evidence" value="ECO:0007669"/>
    <property type="project" value="UniProtKB-KW"/>
</dbReference>
<dbReference type="InterPro" id="IPR016181">
    <property type="entry name" value="Acyl_CoA_acyltransferase"/>
</dbReference>
<feature type="region of interest" description="Disordered" evidence="6">
    <location>
        <begin position="129"/>
        <end position="155"/>
    </location>
</feature>
<dbReference type="Gene3D" id="1.10.8.10">
    <property type="entry name" value="DNA helicase RuvA subunit, C-terminal domain"/>
    <property type="match status" value="1"/>
</dbReference>
<dbReference type="PROSITE" id="PS50115">
    <property type="entry name" value="ARFGAP"/>
    <property type="match status" value="1"/>
</dbReference>
<keyword evidence="5" id="KW-0479">Metal-binding</keyword>
<dbReference type="GO" id="GO:0075523">
    <property type="term" value="P:viral translational frameshifting"/>
    <property type="evidence" value="ECO:0007669"/>
    <property type="project" value="UniProtKB-KW"/>
</dbReference>
<comment type="function">
    <text evidence="1">Ornithine decarboxylase (ODC) antizyme protein that negatively regulates ODC activity and intracellular polyamine biosynthesis in response to increased intracellular polyamine levels. Binds to ODC monomers, inhibiting the assembly of the functional ODC homodimer, and targets the monomers for ubiquitin-independent proteolytic destruction by the 26S proteasome.</text>
</comment>
<dbReference type="EMBL" id="KE384748">
    <property type="protein sequence ID" value="KJK75932.1"/>
    <property type="molecule type" value="Genomic_DNA"/>
</dbReference>
<dbReference type="Gene3D" id="3.40.630.60">
    <property type="match status" value="1"/>
</dbReference>
<dbReference type="GO" id="GO:0005096">
    <property type="term" value="F:GTPase activator activity"/>
    <property type="evidence" value="ECO:0007669"/>
    <property type="project" value="InterPro"/>
</dbReference>
<dbReference type="OrthoDB" id="10266696at2759"/>
<feature type="compositionally biased region" description="Polar residues" evidence="6">
    <location>
        <begin position="320"/>
        <end position="339"/>
    </location>
</feature>
<evidence type="ECO:0000256" key="6">
    <source>
        <dbReference type="SAM" id="MobiDB-lite"/>
    </source>
</evidence>
<keyword evidence="5" id="KW-0862">Zinc</keyword>
<organism evidence="9 10">
    <name type="scientific">Metarhizium anisopliae BRIP 53293</name>
    <dbReference type="NCBI Taxonomy" id="1291518"/>
    <lineage>
        <taxon>Eukaryota</taxon>
        <taxon>Fungi</taxon>
        <taxon>Dikarya</taxon>
        <taxon>Ascomycota</taxon>
        <taxon>Pezizomycotina</taxon>
        <taxon>Sordariomycetes</taxon>
        <taxon>Hypocreomycetidae</taxon>
        <taxon>Hypocreales</taxon>
        <taxon>Clavicipitaceae</taxon>
        <taxon>Metarhizium</taxon>
    </lineage>
</organism>
<evidence type="ECO:0000256" key="1">
    <source>
        <dbReference type="ARBA" id="ARBA00002307"/>
    </source>
</evidence>
<evidence type="ECO:0000256" key="4">
    <source>
        <dbReference type="ARBA" id="ARBA00022758"/>
    </source>
</evidence>
<dbReference type="FunFam" id="1.10.220.150:FF:000026">
    <property type="entry name" value="GTPase activating protein for Arf, putative"/>
    <property type="match status" value="1"/>
</dbReference>
<sequence>MASALSKRQQARNEKALQDLVHHVPGNNLCADCHARNPAWASWSLGVFLCMRCAAIHRKLGTHISKVKSLSMDSWSNEQVDNMRKVGNVTSNQIYNPEGRKAPVPIDADEADSAMERFIRQKYIHNVAVKSSTPRSRGSDEGTPPPLPPKNSTKFGFRSASSIFPLTSRAKKEQRVLGGSNGSAVPSPTLPNKPSRLFGATVDYAGPDETDKKLTRLYEMGFQDPQRNAIVLKGVNGNLDQAVEALVRLGEGRNPSPAPMPASREPTLRATKSMTPLNSNSGSAGVGLSLSVPQKPMLDRPTSSSTTSTNPFDMMPPAQPQTAQSTGTLHNKNPYNGTNNPFGAPSQQVDLSQAFQGLHVSTSTSHPTFFSQSNGVHQLQMSQQQQLYQQYMSPSAPASPQSYQPMTFQSSMTYPQPISSLQQPMPTGYNPFFSQPSSPAPPPQTSTVKTAQGGFANNPFLRSPSRIASPPLIQIPEQAQSNFAESPFLSTSPQPLPTPSNPFFTNIHQPQPQVQQFVQQSYAVQQPQQPYYQKPRHDKASIMALFNQPGQYTPKPAATEPSGRSGIPEVPTSGLPSPPTSPPLAALTSSNELALLPKNKKRDNSGHRRPERRGGAALTIREECERFFCEPMKTAFHGERNLSMNGSGLSGAYLQTPPSESRLSDAFQQSMDIKSQGFEVDAWMEVWDYAGGASFRAFVANNGQEKSLFVFFDIEGVMGRDLKKALMALIELADGPLECAHIVTCIDRRIPFEEAHELTKSLQWVGFEMTTLDHWAKHLDVTSRRWVFMGMEL</sequence>
<reference evidence="10" key="1">
    <citation type="journal article" date="2014" name="BMC Genomics">
        <title>The genome sequence of the biocontrol fungus Metarhizium anisopliae and comparative genomics of Metarhizium species.</title>
        <authorList>
            <person name="Pattemore J.A."/>
            <person name="Hane J.K."/>
            <person name="Williams A.H."/>
            <person name="Wilson B.A."/>
            <person name="Stodart B.J."/>
            <person name="Ash G.J."/>
        </authorList>
    </citation>
    <scope>NUCLEOTIDE SEQUENCE [LARGE SCALE GENOMIC DNA]</scope>
    <source>
        <strain evidence="10">BRIP 53293</strain>
    </source>
</reference>
<dbReference type="AlphaFoldDB" id="A0A0D9NPE6"/>
<dbReference type="GO" id="GO:0005737">
    <property type="term" value="C:cytoplasm"/>
    <property type="evidence" value="ECO:0007669"/>
    <property type="project" value="TreeGrafter"/>
</dbReference>
<keyword evidence="5" id="KW-0863">Zinc-finger</keyword>
<dbReference type="InterPro" id="IPR009060">
    <property type="entry name" value="UBA-like_sf"/>
</dbReference>
<dbReference type="PRINTS" id="PR00405">
    <property type="entry name" value="REVINTRACTNG"/>
</dbReference>
<feature type="region of interest" description="Disordered" evidence="6">
    <location>
        <begin position="549"/>
        <end position="617"/>
    </location>
</feature>
<comment type="similarity">
    <text evidence="2">Belongs to the ODC antizyme family.</text>
</comment>
<dbReference type="InterPro" id="IPR015940">
    <property type="entry name" value="UBA"/>
</dbReference>
<feature type="region of interest" description="Disordered" evidence="6">
    <location>
        <begin position="176"/>
        <end position="196"/>
    </location>
</feature>
<feature type="compositionally biased region" description="Low complexity" evidence="6">
    <location>
        <begin position="277"/>
        <end position="292"/>
    </location>
</feature>
<dbReference type="SUPFAM" id="SSF46934">
    <property type="entry name" value="UBA-like"/>
    <property type="match status" value="1"/>
</dbReference>
<dbReference type="SUPFAM" id="SSF55729">
    <property type="entry name" value="Acyl-CoA N-acyltransferases (Nat)"/>
    <property type="match status" value="1"/>
</dbReference>
<dbReference type="InterPro" id="IPR037278">
    <property type="entry name" value="ARFGAP/RecO"/>
</dbReference>
<feature type="region of interest" description="Disordered" evidence="6">
    <location>
        <begin position="272"/>
        <end position="339"/>
    </location>
</feature>
<dbReference type="InterPro" id="IPR001164">
    <property type="entry name" value="ArfGAP_dom"/>
</dbReference>
<dbReference type="InterPro" id="IPR051718">
    <property type="entry name" value="ARF_GTPase-activating"/>
</dbReference>
<dbReference type="Pfam" id="PF01412">
    <property type="entry name" value="ArfGap"/>
    <property type="match status" value="1"/>
</dbReference>
<dbReference type="CDD" id="cd08204">
    <property type="entry name" value="ArfGap"/>
    <property type="match status" value="1"/>
</dbReference>
<evidence type="ECO:0000259" key="8">
    <source>
        <dbReference type="PROSITE" id="PS50115"/>
    </source>
</evidence>
<accession>A0A0D9NPE6</accession>
<keyword evidence="4" id="KW-0688">Ribosomal frameshifting</keyword>
<evidence type="ECO:0000256" key="2">
    <source>
        <dbReference type="ARBA" id="ARBA00008796"/>
    </source>
</evidence>
<dbReference type="Pfam" id="PF02100">
    <property type="entry name" value="ODC_AZ"/>
    <property type="match status" value="1"/>
</dbReference>
<dbReference type="InterPro" id="IPR038508">
    <property type="entry name" value="ArfGAP_dom_sf"/>
</dbReference>
<feature type="compositionally biased region" description="Polar residues" evidence="6">
    <location>
        <begin position="182"/>
        <end position="192"/>
    </location>
</feature>
<evidence type="ECO:0000313" key="10">
    <source>
        <dbReference type="Proteomes" id="UP000054544"/>
    </source>
</evidence>
<proteinExistence type="inferred from homology"/>